<keyword evidence="4" id="KW-1185">Reference proteome</keyword>
<evidence type="ECO:0000313" key="3">
    <source>
        <dbReference type="EMBL" id="ABQ25862.1"/>
    </source>
</evidence>
<dbReference type="EMBL" id="CP000698">
    <property type="protein sequence ID" value="ABQ25862.1"/>
    <property type="molecule type" value="Genomic_DNA"/>
</dbReference>
<feature type="region of interest" description="Disordered" evidence="2">
    <location>
        <begin position="1"/>
        <end position="31"/>
    </location>
</feature>
<dbReference type="NCBIfam" id="TIGR01409">
    <property type="entry name" value="TAT_signal_seq"/>
    <property type="match status" value="1"/>
</dbReference>
<evidence type="ECO:0000256" key="2">
    <source>
        <dbReference type="SAM" id="MobiDB-lite"/>
    </source>
</evidence>
<comment type="subcellular location">
    <subcellularLocation>
        <location evidence="1">Cell envelope</location>
    </subcellularLocation>
</comment>
<evidence type="ECO:0000313" key="4">
    <source>
        <dbReference type="Proteomes" id="UP000006695"/>
    </source>
</evidence>
<evidence type="ECO:0008006" key="5">
    <source>
        <dbReference type="Google" id="ProtNLM"/>
    </source>
</evidence>
<reference evidence="3 4" key="1">
    <citation type="submission" date="2007-05" db="EMBL/GenBank/DDBJ databases">
        <title>Complete sequence of Geobacter uraniireducens Rf4.</title>
        <authorList>
            <consortium name="US DOE Joint Genome Institute"/>
            <person name="Copeland A."/>
            <person name="Lucas S."/>
            <person name="Lapidus A."/>
            <person name="Barry K."/>
            <person name="Detter J.C."/>
            <person name="Glavina del Rio T."/>
            <person name="Hammon N."/>
            <person name="Israni S."/>
            <person name="Dalin E."/>
            <person name="Tice H."/>
            <person name="Pitluck S."/>
            <person name="Chertkov O."/>
            <person name="Brettin T."/>
            <person name="Bruce D."/>
            <person name="Han C."/>
            <person name="Schmutz J."/>
            <person name="Larimer F."/>
            <person name="Land M."/>
            <person name="Hauser L."/>
            <person name="Kyrpides N."/>
            <person name="Mikhailova N."/>
            <person name="Shelobolina E."/>
            <person name="Aklujkar M."/>
            <person name="Lovley D."/>
            <person name="Richardson P."/>
        </authorList>
    </citation>
    <scope>NUCLEOTIDE SEQUENCE [LARGE SCALE GENOMIC DNA]</scope>
    <source>
        <strain evidence="3 4">Rf4</strain>
    </source>
</reference>
<sequence length="490" mass="50210">MGRKKSGRRFAEPQPPHTCSSNTHIDAAPDKTDAPQFVSNIGRRKFVKNVGLAGLALAVAGPPLNLLVGCSSDNTESNASGLASYMLTGQILDANTQKGIDGATVSLPAHKVSTKTKSDGTFSLDVPATGPTEITVAAAGYLGSKALNVVETSPVGTVSASSGFFLGLVPVTPSFQAIPHIAATITAPQNPSSKDLPSPAVSLPDGTLASNLQVSVSSSFAVNQGAWIAPNVDKLQLPTSPRVYIRLTGDVSAANIPDNATVSIPSYLPFPTGTQVDIAVGSTDSNEGSATVPGIMQANGTVQAGLKNILTALTAVGLGPAGQTGPTDIVLQLAKTEIPADNVTTTSDATTISNPVTAKGSEVPNVLFHTKPSDSTTDVSEAKLDEQAFVPSTALNDAIVNGLGVPPALTTPLSQGSQALSALSLTGAISANCQIIWETITRTITIRIRIRIRVFGRWIIINRDITVQVTVRVIKEIICTGSTGGGGGTP</sequence>
<gene>
    <name evidence="3" type="ordered locus">Gura_1667</name>
</gene>
<accession>A5GEK7</accession>
<dbReference type="Pfam" id="PF13715">
    <property type="entry name" value="CarbopepD_reg_2"/>
    <property type="match status" value="1"/>
</dbReference>
<dbReference type="RefSeq" id="WP_011938569.1">
    <property type="nucleotide sequence ID" value="NC_009483.1"/>
</dbReference>
<dbReference type="AlphaFoldDB" id="A5GEK7"/>
<proteinExistence type="predicted"/>
<dbReference type="InterPro" id="IPR008969">
    <property type="entry name" value="CarboxyPept-like_regulatory"/>
</dbReference>
<dbReference type="InterPro" id="IPR019546">
    <property type="entry name" value="TAT_signal_bac_arc"/>
</dbReference>
<dbReference type="KEGG" id="gur:Gura_1667"/>
<name>A5GEK7_GEOUR</name>
<dbReference type="Gene3D" id="2.60.40.1120">
    <property type="entry name" value="Carboxypeptidase-like, regulatory domain"/>
    <property type="match status" value="1"/>
</dbReference>
<dbReference type="STRING" id="351605.Gura_1667"/>
<organism evidence="3 4">
    <name type="scientific">Geotalea uraniireducens (strain Rf4)</name>
    <name type="common">Geobacter uraniireducens</name>
    <dbReference type="NCBI Taxonomy" id="351605"/>
    <lineage>
        <taxon>Bacteria</taxon>
        <taxon>Pseudomonadati</taxon>
        <taxon>Thermodesulfobacteriota</taxon>
        <taxon>Desulfuromonadia</taxon>
        <taxon>Geobacterales</taxon>
        <taxon>Geobacteraceae</taxon>
        <taxon>Geotalea</taxon>
    </lineage>
</organism>
<dbReference type="HOGENOM" id="CLU_556387_0_0_7"/>
<dbReference type="Proteomes" id="UP000006695">
    <property type="component" value="Chromosome"/>
</dbReference>
<protein>
    <recommendedName>
        <fullName evidence="5">Carboxypeptidase regulatory-like domain-containing protein</fullName>
    </recommendedName>
</protein>
<dbReference type="GO" id="GO:0030313">
    <property type="term" value="C:cell envelope"/>
    <property type="evidence" value="ECO:0007669"/>
    <property type="project" value="UniProtKB-SubCell"/>
</dbReference>
<evidence type="ECO:0000256" key="1">
    <source>
        <dbReference type="ARBA" id="ARBA00004196"/>
    </source>
</evidence>
<dbReference type="SUPFAM" id="SSF49464">
    <property type="entry name" value="Carboxypeptidase regulatory domain-like"/>
    <property type="match status" value="1"/>
</dbReference>